<dbReference type="OrthoDB" id="7688089at2"/>
<dbReference type="SUPFAM" id="SSF53474">
    <property type="entry name" value="alpha/beta-Hydrolases"/>
    <property type="match status" value="1"/>
</dbReference>
<evidence type="ECO:0008006" key="3">
    <source>
        <dbReference type="Google" id="ProtNLM"/>
    </source>
</evidence>
<sequence>MKPYWTKKENNGSLLLIFNGWGCDENIIQGIDILEYDILILSDYTELDIDLKSLTAPYSVIKVIAWSFGVYVANLYLQELPRVLYALAVNGTIHPIDDNVGIPSSLFQATLDHYDERFRVKFFRRMMGGNKRLEELAQLLPQRSTEEQRIELFEYQQRVEKAQNTICYKWDKIVIGNNDLIFPPSNLINAWKRFDYDCVEAAHFIPFQKLINQYL</sequence>
<proteinExistence type="predicted"/>
<reference evidence="1 2" key="1">
    <citation type="journal article" date="2011" name="Stand. Genomic Sci.">
        <title>Non-contiguous finished genome sequence of Bacteroides coprosuis type strain (PC139).</title>
        <authorList>
            <person name="Land M."/>
            <person name="Held B."/>
            <person name="Gronow S."/>
            <person name="Abt B."/>
            <person name="Lucas S."/>
            <person name="Del Rio T.G."/>
            <person name="Nolan M."/>
            <person name="Tice H."/>
            <person name="Cheng J.F."/>
            <person name="Pitluck S."/>
            <person name="Liolios K."/>
            <person name="Pagani I."/>
            <person name="Ivanova N."/>
            <person name="Mavromatis K."/>
            <person name="Mikhailova N."/>
            <person name="Pati A."/>
            <person name="Tapia R."/>
            <person name="Han C."/>
            <person name="Goodwin L."/>
            <person name="Chen A."/>
            <person name="Palaniappan K."/>
            <person name="Hauser L."/>
            <person name="Brambilla E.M."/>
            <person name="Rohde M."/>
            <person name="Goker M."/>
            <person name="Detter J.C."/>
            <person name="Woyke T."/>
            <person name="Bristow J."/>
            <person name="Eisen J.A."/>
            <person name="Markowitz V."/>
            <person name="Hugenholtz P."/>
            <person name="Kyrpides N.C."/>
            <person name="Klenk H.P."/>
            <person name="Lapidus A."/>
        </authorList>
    </citation>
    <scope>NUCLEOTIDE SEQUENCE</scope>
    <source>
        <strain evidence="1 2">DSM 18011</strain>
    </source>
</reference>
<dbReference type="ESTHER" id="9bace-f3zun7">
    <property type="family name" value="BioG_Pimeloyl-ACP-methyl-esterase"/>
</dbReference>
<dbReference type="InterPro" id="IPR007398">
    <property type="entry name" value="BioG"/>
</dbReference>
<dbReference type="InterPro" id="IPR029058">
    <property type="entry name" value="AB_hydrolase_fold"/>
</dbReference>
<dbReference type="Proteomes" id="UP000018439">
    <property type="component" value="Chromosome"/>
</dbReference>
<dbReference type="eggNOG" id="COG2830">
    <property type="taxonomic scope" value="Bacteria"/>
</dbReference>
<dbReference type="HOGENOM" id="CLU_085983_0_1_10"/>
<protein>
    <recommendedName>
        <fullName evidence="3">Biotin synthesis protein BioC</fullName>
    </recommendedName>
</protein>
<evidence type="ECO:0000313" key="1">
    <source>
        <dbReference type="EMBL" id="EGJ71202.1"/>
    </source>
</evidence>
<evidence type="ECO:0000313" key="2">
    <source>
        <dbReference type="Proteomes" id="UP000018439"/>
    </source>
</evidence>
<dbReference type="Pfam" id="PF04301">
    <property type="entry name" value="BioG"/>
    <property type="match status" value="1"/>
</dbReference>
<gene>
    <name evidence="1" type="ORF">Bcop_0995</name>
</gene>
<accession>F3ZUN7</accession>
<dbReference type="AlphaFoldDB" id="F3ZUN7"/>
<dbReference type="STRING" id="679937.Bcop_0995"/>
<organism evidence="1 2">
    <name type="scientific">Bacteroides coprosuis DSM 18011</name>
    <dbReference type="NCBI Taxonomy" id="679937"/>
    <lineage>
        <taxon>Bacteria</taxon>
        <taxon>Pseudomonadati</taxon>
        <taxon>Bacteroidota</taxon>
        <taxon>Bacteroidia</taxon>
        <taxon>Bacteroidales</taxon>
        <taxon>Bacteroidaceae</taxon>
        <taxon>Bacteroides</taxon>
    </lineage>
</organism>
<name>F3ZUN7_9BACE</name>
<dbReference type="EMBL" id="CM001167">
    <property type="protein sequence ID" value="EGJ71202.1"/>
    <property type="molecule type" value="Genomic_DNA"/>
</dbReference>
<keyword evidence="2" id="KW-1185">Reference proteome</keyword>